<evidence type="ECO:0000256" key="28">
    <source>
        <dbReference type="ARBA" id="ARBA00026002"/>
    </source>
</evidence>
<feature type="transmembrane region" description="Helical" evidence="35">
    <location>
        <begin position="1192"/>
        <end position="1213"/>
    </location>
</feature>
<evidence type="ECO:0000259" key="36">
    <source>
        <dbReference type="SMART" id="SM00363"/>
    </source>
</evidence>
<evidence type="ECO:0000256" key="11">
    <source>
        <dbReference type="ARBA" id="ARBA00022531"/>
    </source>
</evidence>
<comment type="similarity">
    <text evidence="5">Belongs to the PsaA/PsaB family.</text>
</comment>
<evidence type="ECO:0000256" key="10">
    <source>
        <dbReference type="ARBA" id="ARBA00022494"/>
    </source>
</evidence>
<feature type="domain" description="RNA-binding S4" evidence="36">
    <location>
        <begin position="41"/>
        <end position="104"/>
    </location>
</feature>
<feature type="transmembrane region" description="Helical" evidence="35">
    <location>
        <begin position="1616"/>
        <end position="1636"/>
    </location>
</feature>
<evidence type="ECO:0000256" key="29">
    <source>
        <dbReference type="ARBA" id="ARBA00031004"/>
    </source>
</evidence>
<dbReference type="FunFam" id="1.20.1130.10:FF:000001">
    <property type="entry name" value="Photosystem I P700 chlorophyll a apoprotein A2"/>
    <property type="match status" value="1"/>
</dbReference>
<dbReference type="SUPFAM" id="SSF81558">
    <property type="entry name" value="Photosystem I subunits PsaA/PsaB"/>
    <property type="match status" value="2"/>
</dbReference>
<feature type="transmembrane region" description="Helical" evidence="35">
    <location>
        <begin position="695"/>
        <end position="717"/>
    </location>
</feature>
<accession>A0ABD3BAX3</accession>
<evidence type="ECO:0000256" key="14">
    <source>
        <dbReference type="ARBA" id="ARBA00022723"/>
    </source>
</evidence>
<keyword evidence="14" id="KW-0479">Metal-binding</keyword>
<comment type="caution">
    <text evidence="37">The sequence shown here is derived from an EMBL/GenBank/DDBJ whole genome shotgun (WGS) entry which is preliminary data.</text>
</comment>
<dbReference type="PROSITE" id="PS50889">
    <property type="entry name" value="S4"/>
    <property type="match status" value="1"/>
</dbReference>
<evidence type="ECO:0000256" key="13">
    <source>
        <dbReference type="ARBA" id="ARBA00022692"/>
    </source>
</evidence>
<evidence type="ECO:0000256" key="2">
    <source>
        <dbReference type="ARBA" id="ARBA00004141"/>
    </source>
</evidence>
<dbReference type="PROSITE" id="PS00419">
    <property type="entry name" value="PHOTOSYSTEM_I_PSAAB"/>
    <property type="match status" value="2"/>
</dbReference>
<feature type="transmembrane region" description="Helical" evidence="35">
    <location>
        <begin position="1344"/>
        <end position="1363"/>
    </location>
</feature>
<feature type="transmembrane region" description="Helical" evidence="35">
    <location>
        <begin position="841"/>
        <end position="860"/>
    </location>
</feature>
<dbReference type="Gene3D" id="1.25.40.10">
    <property type="entry name" value="Tetratricopeptide repeat domain"/>
    <property type="match status" value="1"/>
</dbReference>
<evidence type="ECO:0000256" key="18">
    <source>
        <dbReference type="ARBA" id="ARBA00022884"/>
    </source>
</evidence>
<dbReference type="GO" id="GO:0005840">
    <property type="term" value="C:ribosome"/>
    <property type="evidence" value="ECO:0007669"/>
    <property type="project" value="UniProtKB-KW"/>
</dbReference>
<feature type="transmembrane region" description="Helical" evidence="35">
    <location>
        <begin position="1431"/>
        <end position="1452"/>
    </location>
</feature>
<dbReference type="InterPro" id="IPR036408">
    <property type="entry name" value="PSI_PsaA/B_sf"/>
</dbReference>
<dbReference type="PROSITE" id="PS50293">
    <property type="entry name" value="TPR_REGION"/>
    <property type="match status" value="1"/>
</dbReference>
<dbReference type="InterPro" id="IPR020586">
    <property type="entry name" value="PSI_PsaA/B_CS"/>
</dbReference>
<evidence type="ECO:0000256" key="7">
    <source>
        <dbReference type="ARBA" id="ARBA00017774"/>
    </source>
</evidence>
<dbReference type="NCBIfam" id="NF003717">
    <property type="entry name" value="PRK05327.1"/>
    <property type="match status" value="1"/>
</dbReference>
<feature type="transmembrane region" description="Helical" evidence="35">
    <location>
        <begin position="969"/>
        <end position="991"/>
    </location>
</feature>
<keyword evidence="17" id="KW-0460">Magnesium</keyword>
<feature type="transmembrane region" description="Helical" evidence="35">
    <location>
        <begin position="1149"/>
        <end position="1171"/>
    </location>
</feature>
<evidence type="ECO:0000256" key="8">
    <source>
        <dbReference type="ARBA" id="ARBA00022448"/>
    </source>
</evidence>
<feature type="transmembrane region" description="Helical" evidence="35">
    <location>
        <begin position="1391"/>
        <end position="1410"/>
    </location>
</feature>
<comment type="subunit">
    <text evidence="28">The PsaA/B heterodimer binds the P700 chlorophyll special pair and subsequent electron acceptors. PSI consists of a core antenna complex that captures photons, and an electron transfer chain that converts photonic excitation into a charge separation. The eukaryotic PSI reaction center is composed of at least 11 subunits.</text>
</comment>
<dbReference type="Gene3D" id="3.10.290.10">
    <property type="entry name" value="RNA-binding S4 domain"/>
    <property type="match status" value="1"/>
</dbReference>
<keyword evidence="22" id="KW-0157">Chromophore</keyword>
<organism evidence="37 38">
    <name type="scientific">Castilleja foliolosa</name>
    <dbReference type="NCBI Taxonomy" id="1961234"/>
    <lineage>
        <taxon>Eukaryota</taxon>
        <taxon>Viridiplantae</taxon>
        <taxon>Streptophyta</taxon>
        <taxon>Embryophyta</taxon>
        <taxon>Tracheophyta</taxon>
        <taxon>Spermatophyta</taxon>
        <taxon>Magnoliopsida</taxon>
        <taxon>eudicotyledons</taxon>
        <taxon>Gunneridae</taxon>
        <taxon>Pentapetalae</taxon>
        <taxon>asterids</taxon>
        <taxon>lamiids</taxon>
        <taxon>Lamiales</taxon>
        <taxon>Orobanchaceae</taxon>
        <taxon>Pedicularideae</taxon>
        <taxon>Castillejinae</taxon>
        <taxon>Castilleja</taxon>
    </lineage>
</organism>
<keyword evidence="19 34" id="KW-0689">Ribosomal protein</keyword>
<dbReference type="NCBIfam" id="TIGR01335">
    <property type="entry name" value="psaA"/>
    <property type="match status" value="1"/>
</dbReference>
<evidence type="ECO:0000256" key="20">
    <source>
        <dbReference type="ARBA" id="ARBA00022982"/>
    </source>
</evidence>
<dbReference type="SMART" id="SM00363">
    <property type="entry name" value="S4"/>
    <property type="match status" value="1"/>
</dbReference>
<evidence type="ECO:0000256" key="35">
    <source>
        <dbReference type="SAM" id="Phobius"/>
    </source>
</evidence>
<evidence type="ECO:0000256" key="30">
    <source>
        <dbReference type="ARBA" id="ARBA00035158"/>
    </source>
</evidence>
<evidence type="ECO:0000256" key="25">
    <source>
        <dbReference type="ARBA" id="ARBA00023014"/>
    </source>
</evidence>
<feature type="transmembrane region" description="Helical" evidence="35">
    <location>
        <begin position="1032"/>
        <end position="1053"/>
    </location>
</feature>
<feature type="transmembrane region" description="Helical" evidence="35">
    <location>
        <begin position="738"/>
        <end position="759"/>
    </location>
</feature>
<keyword evidence="9" id="KW-0004">4Fe-4S</keyword>
<dbReference type="GO" id="GO:0019843">
    <property type="term" value="F:rRNA binding"/>
    <property type="evidence" value="ECO:0007669"/>
    <property type="project" value="UniProtKB-KW"/>
</dbReference>
<dbReference type="GO" id="GO:0009536">
    <property type="term" value="C:plastid"/>
    <property type="evidence" value="ECO:0007669"/>
    <property type="project" value="UniProtKB-SubCell"/>
</dbReference>
<evidence type="ECO:0000313" key="38">
    <source>
        <dbReference type="Proteomes" id="UP001632038"/>
    </source>
</evidence>
<keyword evidence="33" id="KW-0802">TPR repeat</keyword>
<evidence type="ECO:0000256" key="9">
    <source>
        <dbReference type="ARBA" id="ARBA00022485"/>
    </source>
</evidence>
<evidence type="ECO:0000256" key="15">
    <source>
        <dbReference type="ARBA" id="ARBA00022730"/>
    </source>
</evidence>
<dbReference type="InterPro" id="IPR018079">
    <property type="entry name" value="Ribosomal_uS4_CS"/>
</dbReference>
<dbReference type="EMBL" id="JAVIJP010000105">
    <property type="protein sequence ID" value="KAL3614518.1"/>
    <property type="molecule type" value="Genomic_DNA"/>
</dbReference>
<feature type="repeat" description="TPR" evidence="33">
    <location>
        <begin position="252"/>
        <end position="285"/>
    </location>
</feature>
<evidence type="ECO:0000256" key="22">
    <source>
        <dbReference type="ARBA" id="ARBA00022991"/>
    </source>
</evidence>
<reference evidence="38" key="1">
    <citation type="journal article" date="2024" name="IScience">
        <title>Strigolactones Initiate the Formation of Haustorium-like Structures in Castilleja.</title>
        <authorList>
            <person name="Buerger M."/>
            <person name="Peterson D."/>
            <person name="Chory J."/>
        </authorList>
    </citation>
    <scope>NUCLEOTIDE SEQUENCE [LARGE SCALE GENOMIC DNA]</scope>
</reference>
<comment type="similarity">
    <text evidence="4 34">Belongs to the universal ribosomal protein uS4 family.</text>
</comment>
<keyword evidence="20" id="KW-0249">Electron transport</keyword>
<comment type="function">
    <text evidence="1">PsaA and PsaB bind P700, the primary electron donor of photosystem I (PSI), as well as the electron acceptors A0, A1 and FX. PSI is a plastocyanin-ferredoxin oxidoreductase, converting photonic excitation into a charge separation, which transfers an electron from the donor P700 chlorophyll pair to the spectroscopically characterized acceptors A0, A1, FX, FA and FB in turn. Oxidized P700 is reduced on the lumenal side of the thylakoid membrane by plastocyanin.</text>
</comment>
<dbReference type="PANTHER" id="PTHR30128">
    <property type="entry name" value="OUTER MEMBRANE PROTEIN, OMPA-RELATED"/>
    <property type="match status" value="1"/>
</dbReference>
<evidence type="ECO:0000256" key="16">
    <source>
        <dbReference type="ARBA" id="ARBA00022836"/>
    </source>
</evidence>
<evidence type="ECO:0000256" key="17">
    <source>
        <dbReference type="ARBA" id="ARBA00022842"/>
    </source>
</evidence>
<dbReference type="InterPro" id="IPR011990">
    <property type="entry name" value="TPR-like_helical_dom_sf"/>
</dbReference>
<dbReference type="InterPro" id="IPR001280">
    <property type="entry name" value="PSI_PsaA/B"/>
</dbReference>
<dbReference type="Gene3D" id="1.10.1050.10">
    <property type="entry name" value="Ribosomal Protein S4 Delta 41, Chain A, domain 1"/>
    <property type="match status" value="1"/>
</dbReference>
<feature type="transmembrane region" description="Helical" evidence="35">
    <location>
        <begin position="459"/>
        <end position="481"/>
    </location>
</feature>
<evidence type="ECO:0000256" key="34">
    <source>
        <dbReference type="RuleBase" id="RU003699"/>
    </source>
</evidence>
<dbReference type="PANTHER" id="PTHR30128:SF19">
    <property type="entry name" value="PHOTOSYSTEM I P700 CHLOROPHYLL A APOPROTEIN A1-RELATED"/>
    <property type="match status" value="1"/>
</dbReference>
<keyword evidence="27 34" id="KW-0687">Ribonucleoprotein</keyword>
<evidence type="ECO:0000256" key="32">
    <source>
        <dbReference type="PROSITE-ProRule" id="PRU00182"/>
    </source>
</evidence>
<proteinExistence type="inferred from homology"/>
<dbReference type="Pfam" id="PF00163">
    <property type="entry name" value="Ribosomal_S4"/>
    <property type="match status" value="1"/>
</dbReference>
<dbReference type="GO" id="GO:0051539">
    <property type="term" value="F:4 iron, 4 sulfur cluster binding"/>
    <property type="evidence" value="ECO:0007669"/>
    <property type="project" value="UniProtKB-KW"/>
</dbReference>
<dbReference type="GO" id="GO:0016491">
    <property type="term" value="F:oxidoreductase activity"/>
    <property type="evidence" value="ECO:0007669"/>
    <property type="project" value="UniProtKB-KW"/>
</dbReference>
<dbReference type="InterPro" id="IPR006243">
    <property type="entry name" value="PSI_PsaA"/>
</dbReference>
<evidence type="ECO:0000256" key="1">
    <source>
        <dbReference type="ARBA" id="ARBA00003162"/>
    </source>
</evidence>
<dbReference type="Proteomes" id="UP001632038">
    <property type="component" value="Unassembled WGS sequence"/>
</dbReference>
<evidence type="ECO:0000256" key="26">
    <source>
        <dbReference type="ARBA" id="ARBA00023136"/>
    </source>
</evidence>
<dbReference type="Gene3D" id="1.20.1130.10">
    <property type="entry name" value="Photosystem I PsaA/PsaB"/>
    <property type="match status" value="3"/>
</dbReference>
<evidence type="ECO:0000256" key="24">
    <source>
        <dbReference type="ARBA" id="ARBA00023004"/>
    </source>
</evidence>
<dbReference type="PROSITE" id="PS50005">
    <property type="entry name" value="TPR"/>
    <property type="match status" value="1"/>
</dbReference>
<name>A0ABD3BAX3_9LAMI</name>
<dbReference type="SMART" id="SM00028">
    <property type="entry name" value="TPR"/>
    <property type="match status" value="1"/>
</dbReference>
<keyword evidence="24" id="KW-0408">Iron</keyword>
<dbReference type="Pfam" id="PF00515">
    <property type="entry name" value="TPR_1"/>
    <property type="match status" value="1"/>
</dbReference>
<dbReference type="CDD" id="cd00165">
    <property type="entry name" value="S4"/>
    <property type="match status" value="1"/>
</dbReference>
<dbReference type="SUPFAM" id="SSF48452">
    <property type="entry name" value="TPR-like"/>
    <property type="match status" value="1"/>
</dbReference>
<dbReference type="GO" id="GO:0046872">
    <property type="term" value="F:metal ion binding"/>
    <property type="evidence" value="ECO:0007669"/>
    <property type="project" value="UniProtKB-KW"/>
</dbReference>
<dbReference type="HAMAP" id="MF_00458">
    <property type="entry name" value="PSI_PsaA"/>
    <property type="match status" value="1"/>
</dbReference>
<dbReference type="EC" id="1.97.1.12" evidence="6"/>
<dbReference type="SUPFAM" id="SSF55174">
    <property type="entry name" value="Alpha-L RNA-binding motif"/>
    <property type="match status" value="1"/>
</dbReference>
<feature type="transmembrane region" description="Helical" evidence="35">
    <location>
        <begin position="1678"/>
        <end position="1698"/>
    </location>
</feature>
<evidence type="ECO:0000313" key="37">
    <source>
        <dbReference type="EMBL" id="KAL3614518.1"/>
    </source>
</evidence>
<protein>
    <recommendedName>
        <fullName evidence="7">Photosystem I P700 chlorophyll a apoprotein A1</fullName>
        <ecNumber evidence="6">1.97.1.12</ecNumber>
    </recommendedName>
    <alternativeName>
        <fullName evidence="29">PsaA</fullName>
    </alternativeName>
    <alternativeName>
        <fullName evidence="30">Small ribosomal subunit protein uS4c</fullName>
    </alternativeName>
</protein>
<dbReference type="InterPro" id="IPR002942">
    <property type="entry name" value="S4_RNA-bd"/>
</dbReference>
<dbReference type="GO" id="GO:0016168">
    <property type="term" value="F:chlorophyll binding"/>
    <property type="evidence" value="ECO:0007669"/>
    <property type="project" value="UniProtKB-KW"/>
</dbReference>
<keyword evidence="25" id="KW-0411">Iron-sulfur</keyword>
<keyword evidence="13 35" id="KW-0812">Transmembrane</keyword>
<dbReference type="GO" id="GO:0015979">
    <property type="term" value="P:photosynthesis"/>
    <property type="evidence" value="ECO:0007669"/>
    <property type="project" value="UniProtKB-KW"/>
</dbReference>
<feature type="transmembrane region" description="Helical" evidence="35">
    <location>
        <begin position="1065"/>
        <end position="1084"/>
    </location>
</feature>
<evidence type="ECO:0000256" key="12">
    <source>
        <dbReference type="ARBA" id="ARBA00022640"/>
    </source>
</evidence>
<keyword evidence="21 35" id="KW-1133">Transmembrane helix</keyword>
<dbReference type="Pfam" id="PF01479">
    <property type="entry name" value="S4"/>
    <property type="match status" value="1"/>
</dbReference>
<keyword evidence="15 32" id="KW-0699">rRNA-binding</keyword>
<dbReference type="GO" id="GO:0009522">
    <property type="term" value="C:photosystem I"/>
    <property type="evidence" value="ECO:0007669"/>
    <property type="project" value="UniProtKB-KW"/>
</dbReference>
<feature type="transmembrane region" description="Helical" evidence="35">
    <location>
        <begin position="1489"/>
        <end position="1510"/>
    </location>
</feature>
<evidence type="ECO:0000256" key="23">
    <source>
        <dbReference type="ARBA" id="ARBA00023002"/>
    </source>
</evidence>
<evidence type="ECO:0000256" key="3">
    <source>
        <dbReference type="ARBA" id="ARBA00004474"/>
    </source>
</evidence>
<evidence type="ECO:0000256" key="6">
    <source>
        <dbReference type="ARBA" id="ARBA00013197"/>
    </source>
</evidence>
<comment type="catalytic activity">
    <reaction evidence="31">
        <text>reduced [plastocyanin] + hnu + oxidized [2Fe-2S]-[ferredoxin] = oxidized [plastocyanin] + reduced [2Fe-2S]-[ferredoxin]</text>
        <dbReference type="Rhea" id="RHEA:30407"/>
        <dbReference type="Rhea" id="RHEA-COMP:10000"/>
        <dbReference type="Rhea" id="RHEA-COMP:10001"/>
        <dbReference type="Rhea" id="RHEA-COMP:10039"/>
        <dbReference type="Rhea" id="RHEA-COMP:10040"/>
        <dbReference type="ChEBI" id="CHEBI:29036"/>
        <dbReference type="ChEBI" id="CHEBI:30212"/>
        <dbReference type="ChEBI" id="CHEBI:33737"/>
        <dbReference type="ChEBI" id="CHEBI:33738"/>
        <dbReference type="ChEBI" id="CHEBI:49552"/>
        <dbReference type="EC" id="1.97.1.12"/>
    </reaction>
</comment>
<evidence type="ECO:0000256" key="4">
    <source>
        <dbReference type="ARBA" id="ARBA00007465"/>
    </source>
</evidence>
<evidence type="ECO:0000256" key="5">
    <source>
        <dbReference type="ARBA" id="ARBA00010598"/>
    </source>
</evidence>
<keyword evidence="23" id="KW-0560">Oxidoreductase</keyword>
<keyword evidence="12" id="KW-0934">Plastid</keyword>
<dbReference type="PRINTS" id="PR00257">
    <property type="entry name" value="PHOTSYSPSAAB"/>
</dbReference>
<feature type="transmembrane region" description="Helical" evidence="35">
    <location>
        <begin position="655"/>
        <end position="675"/>
    </location>
</feature>
<evidence type="ECO:0000256" key="31">
    <source>
        <dbReference type="ARBA" id="ARBA00048912"/>
    </source>
</evidence>
<dbReference type="PROSITE" id="PS00632">
    <property type="entry name" value="RIBOSOMAL_S4"/>
    <property type="match status" value="1"/>
</dbReference>
<evidence type="ECO:0000256" key="19">
    <source>
        <dbReference type="ARBA" id="ARBA00022980"/>
    </source>
</evidence>
<keyword evidence="16" id="KW-0603">Photosystem I</keyword>
<keyword evidence="18 32" id="KW-0694">RNA-binding</keyword>
<comment type="subcellular location">
    <subcellularLocation>
        <location evidence="2">Membrane</location>
        <topology evidence="2">Multi-pass membrane protein</topology>
    </subcellularLocation>
    <subcellularLocation>
        <location evidence="3">Plastid</location>
    </subcellularLocation>
</comment>
<dbReference type="InterPro" id="IPR036986">
    <property type="entry name" value="S4_RNA-bd_sf"/>
</dbReference>
<dbReference type="InterPro" id="IPR019734">
    <property type="entry name" value="TPR_rpt"/>
</dbReference>
<dbReference type="Pfam" id="PF00223">
    <property type="entry name" value="PsaA_PsaB"/>
    <property type="match status" value="3"/>
</dbReference>
<keyword evidence="8" id="KW-0813">Transport</keyword>
<keyword evidence="10" id="KW-0148">Chlorophyll</keyword>
<evidence type="ECO:0000256" key="33">
    <source>
        <dbReference type="PROSITE-ProRule" id="PRU00339"/>
    </source>
</evidence>
<evidence type="ECO:0000256" key="27">
    <source>
        <dbReference type="ARBA" id="ARBA00023274"/>
    </source>
</evidence>
<gene>
    <name evidence="37" type="ORF">CASFOL_041604</name>
</gene>
<feature type="transmembrane region" description="Helical" evidence="35">
    <location>
        <begin position="1546"/>
        <end position="1567"/>
    </location>
</feature>
<keyword evidence="11" id="KW-0602">Photosynthesis</keyword>
<keyword evidence="38" id="KW-1185">Reference proteome</keyword>
<dbReference type="InterPro" id="IPR001912">
    <property type="entry name" value="Ribosomal_uS4_N"/>
</dbReference>
<sequence>MKKQKLRFHYGLTERQLLKYVRIAGKAKGSTGQVLLQLLEMRLDNILFRLGMASTIPAARQLVNHRHVLVNGRIVDIPSYRCKPRDIITGKDEQQSRTLIQNSLNSSPNAEVPNHLTLHPFQYKGLVNQIIDSKWVGLKINELLVVEYYSHAMFQFTILVLSERLHLKGSLLWGNPTPLVPTDSIREETLHLGINNMKTLLEIIPFLIGLGTKRMVGTTNIHLVPQSEGNYAEALQNYYEAMRLEIDPYDRSYILYNIGLIHTSNGEHTKALEYYFRALERNPFLPQAFNNMSLFVCVVRKEEDSMIIRSPEPEVKILVDKDPVKTSFEEWAKPGHFSRTIAKGPDTTTWIWNLHADAHDFDSHTSDLEEISRKVFSAHFGQLSIIVLWLSGMYFHGARFSNYEAWLSDPTHIGPSAQVVWPIVGQEILNGDVGGGFRGIQITSGFFQIWRASGITSELQLYCTAIGALVFAALMLFAGWFHYHKAAPKLAWFQDVESMLNHHLAGLLGLGSLSWAGHQVHVSLPINQFLNAGVDPKEIPLPHEFILNRDLLAQLYPSFAEGATPFFTLNWSKYAEFLTFRGGLDPVTGGLWLTDVAHHHLAIAILFLIAGHMYRTNWGIGHGLKDILEAHKGPFTGQGHKGLYEILTTSWHAQLSLNLAMLGSLTIVVAHHMYAMPPFPYLATDYGTQLSLFTHHMWIGGFLIVGAAAHAAIFMVRDYDPTTRYNDLLDRVLRHRDAIISHLNWACIFLGFHSFGLYIHNDTMSALGRPQDMFSDTAIQLQPVFAQWIQNTHALAPGATAPGATASTSLTWGGGDLVAVGGKVALLPIPLGTADFLVHHIHAFTIHVTVLILLKGVLFARSSRLIPDKENLGFRFPCDGPGRGGTCQVSAWDHVFLGLFWMYNSISVVIFHFSWKMQSDVWGSISDQGVVTHITGGNFAQSSITINGWLRDFLWAQASQVIQSYGSSLSAYGLFFLGAHFVWAFSLMFLFSGRGYWQELIESIVWAHNKLKVAPATQPRALSIVQGRAVGVTHYLLGGIATTWAFFLARIIAERLYQNIFASHFGQLAIIFLWTSGNLFHVAWQGNFESWVQDPLHVRPIAHAIWDPHFGQPAVEAFTRGGAPGPVNIAYSGVYQWWYTIGLRTNEDLYTGALFLLFLSAISLIAGWLHLQPKWKPSVSWFKNAESRLNHHLSGLFGVSSLAWTGHLVHVAIPTSRGQYVRWNNFLDVLPHPQGLGPLFTGQWNLYAQNPDSSSHLFGTSQGAGTAILTLLGGFHPQTQSLWLTDIAHHHLAIAFIFLVAGHMYRTNFGIGHSIKDLLDAHIPPGGRLGRGHKGLYDTINNSLHFQLGLALASLGVITSLVAQHMYSLPAYAFIAQDFTTQAALYTHHQYIAGFIMTGAFAHGAIFFIRDYNPEQNEDNVLARMLDHKEAIISHLSWASLFLGFHTLGLYVHNDVMLAFGTPEKQILIEPIFAQWIQSAHASSPGDFLVHHAIALGLHTTTLILVKGALDARGSKLMPDKKDFGYSFPCDGPGRGGTCDISAWDAFYLAVFWMLNTIGWVTFYWHWKHITLWQGNVSQFNESSTYLMGWLRDYLWLNSSQLINGYNPFGMNSLSVWAWMFLFGHLVWATGFMFLISWRGYWQELIETLAWAHERTPLANLIRWRDKPVALSIVQARLVGLAHFSVGYIFTYAAFLIASTSGKFG</sequence>
<dbReference type="FunFam" id="3.10.290.10:FF:000081">
    <property type="entry name" value="30S ribosomal protein S4, chloroplastic"/>
    <property type="match status" value="1"/>
</dbReference>
<evidence type="ECO:0000256" key="21">
    <source>
        <dbReference type="ARBA" id="ARBA00022989"/>
    </source>
</evidence>
<keyword evidence="26 35" id="KW-0472">Membrane</keyword>
<dbReference type="GO" id="GO:1990904">
    <property type="term" value="C:ribonucleoprotein complex"/>
    <property type="evidence" value="ECO:0007669"/>
    <property type="project" value="UniProtKB-KW"/>
</dbReference>